<dbReference type="AlphaFoldDB" id="A0AA36D6U7"/>
<gene>
    <name evidence="1" type="ORF">MSPICULIGERA_LOCUS19970</name>
</gene>
<organism evidence="1 2">
    <name type="scientific">Mesorhabditis spiculigera</name>
    <dbReference type="NCBI Taxonomy" id="96644"/>
    <lineage>
        <taxon>Eukaryota</taxon>
        <taxon>Metazoa</taxon>
        <taxon>Ecdysozoa</taxon>
        <taxon>Nematoda</taxon>
        <taxon>Chromadorea</taxon>
        <taxon>Rhabditida</taxon>
        <taxon>Rhabditina</taxon>
        <taxon>Rhabditomorpha</taxon>
        <taxon>Rhabditoidea</taxon>
        <taxon>Rhabditidae</taxon>
        <taxon>Mesorhabditinae</taxon>
        <taxon>Mesorhabditis</taxon>
    </lineage>
</organism>
<name>A0AA36D6U7_9BILA</name>
<dbReference type="EMBL" id="CATQJA010002663">
    <property type="protein sequence ID" value="CAJ0581816.1"/>
    <property type="molecule type" value="Genomic_DNA"/>
</dbReference>
<keyword evidence="2" id="KW-1185">Reference proteome</keyword>
<proteinExistence type="predicted"/>
<sequence length="440" mass="50989">MLILAFPGRLQMIKKLLSPAFAIRRSFLTSPYLQSTSNEAPAAPTGSPPDYYTPGINVDFETALKALQPTPEFLASLDAKRKKHVEKLLEELKLYVYMANKVPRKMTPRDWEQYSNELKLPTLQKRVQFLEFIAVKQRRRYKDELKEQQRKEANVDKYKQADEAEKRIAAGEYRTGLGGYTLIQNPNTKRMSAVIGSRFYAATRSDRPIIGLDLQFLRDPQVSHGQMMRQAGMFVAEELETTYPLNMRIFNKPPNIDDLLKKHLGEFMSSYQDQKFLPPLSSAPLLETFADCRKIVYISKHARKMLEGPLDADAYILPVTLDQRKESIGAFRELLNQVSRRGKHLPPLEVDIRFFPLEKYMKLYGSRYVPIQSAGRIFKEVYTSRGDWKSALFNHISKVKYTESNSEERGFWYNQQSSWKRHNKEERVQIADTIKEALGQ</sequence>
<dbReference type="InterPro" id="IPR038459">
    <property type="entry name" value="MT_TRM10-typ_sf"/>
</dbReference>
<evidence type="ECO:0000313" key="2">
    <source>
        <dbReference type="Proteomes" id="UP001177023"/>
    </source>
</evidence>
<feature type="non-terminal residue" evidence="1">
    <location>
        <position position="440"/>
    </location>
</feature>
<comment type="caution">
    <text evidence="1">The sequence shown here is derived from an EMBL/GenBank/DDBJ whole genome shotgun (WGS) entry which is preliminary data.</text>
</comment>
<protein>
    <submittedName>
        <fullName evidence="1">Uncharacterized protein</fullName>
    </submittedName>
</protein>
<dbReference type="Gene3D" id="3.40.1280.30">
    <property type="match status" value="1"/>
</dbReference>
<reference evidence="1" key="1">
    <citation type="submission" date="2023-06" db="EMBL/GenBank/DDBJ databases">
        <authorList>
            <person name="Delattre M."/>
        </authorList>
    </citation>
    <scope>NUCLEOTIDE SEQUENCE</scope>
    <source>
        <strain evidence="1">AF72</strain>
    </source>
</reference>
<accession>A0AA36D6U7</accession>
<evidence type="ECO:0000313" key="1">
    <source>
        <dbReference type="EMBL" id="CAJ0581816.1"/>
    </source>
</evidence>
<dbReference type="Proteomes" id="UP001177023">
    <property type="component" value="Unassembled WGS sequence"/>
</dbReference>